<dbReference type="Gene3D" id="3.40.30.10">
    <property type="entry name" value="Glutaredoxin"/>
    <property type="match status" value="1"/>
</dbReference>
<keyword evidence="4" id="KW-1185">Reference proteome</keyword>
<feature type="domain" description="Thioredoxin-like fold" evidence="2">
    <location>
        <begin position="48"/>
        <end position="130"/>
    </location>
</feature>
<evidence type="ECO:0000256" key="1">
    <source>
        <dbReference type="SAM" id="SignalP"/>
    </source>
</evidence>
<dbReference type="InterPro" id="IPR012336">
    <property type="entry name" value="Thioredoxin-like_fold"/>
</dbReference>
<feature type="signal peptide" evidence="1">
    <location>
        <begin position="1"/>
        <end position="29"/>
    </location>
</feature>
<sequence>MTLQARWHRHLLLLLAIAFCGLAAQTAWAKETPLPAAVNLRQEAVLAGKQGMPLILIVSLPECPYCEQVRRQHLVPMYKQGIVVRQVYINSEEKLTGFDGQPVSQKQLALNYAVKAAPTVLFLDAQGNYLASPIVGALLEDFYGAYLDEAIDTAKQKLAQ</sequence>
<organism evidence="3 4">
    <name type="scientific">Undibacterium terreum</name>
    <dbReference type="NCBI Taxonomy" id="1224302"/>
    <lineage>
        <taxon>Bacteria</taxon>
        <taxon>Pseudomonadati</taxon>
        <taxon>Pseudomonadota</taxon>
        <taxon>Betaproteobacteria</taxon>
        <taxon>Burkholderiales</taxon>
        <taxon>Oxalobacteraceae</taxon>
        <taxon>Undibacterium</taxon>
    </lineage>
</organism>
<evidence type="ECO:0000313" key="3">
    <source>
        <dbReference type="EMBL" id="GGC88050.1"/>
    </source>
</evidence>
<dbReference type="AlphaFoldDB" id="A0A916UV00"/>
<dbReference type="Pfam" id="PF13098">
    <property type="entry name" value="Thioredoxin_2"/>
    <property type="match status" value="1"/>
</dbReference>
<keyword evidence="1" id="KW-0732">Signal</keyword>
<name>A0A916UV00_9BURK</name>
<dbReference type="Proteomes" id="UP000637423">
    <property type="component" value="Unassembled WGS sequence"/>
</dbReference>
<dbReference type="RefSeq" id="WP_188567793.1">
    <property type="nucleotide sequence ID" value="NZ_BMED01000004.1"/>
</dbReference>
<proteinExistence type="predicted"/>
<gene>
    <name evidence="3" type="ORF">GCM10011396_39090</name>
</gene>
<dbReference type="EMBL" id="BMED01000004">
    <property type="protein sequence ID" value="GGC88050.1"/>
    <property type="molecule type" value="Genomic_DNA"/>
</dbReference>
<evidence type="ECO:0000259" key="2">
    <source>
        <dbReference type="Pfam" id="PF13098"/>
    </source>
</evidence>
<evidence type="ECO:0000313" key="4">
    <source>
        <dbReference type="Proteomes" id="UP000637423"/>
    </source>
</evidence>
<reference evidence="3" key="1">
    <citation type="journal article" date="2014" name="Int. J. Syst. Evol. Microbiol.">
        <title>Complete genome sequence of Corynebacterium casei LMG S-19264T (=DSM 44701T), isolated from a smear-ripened cheese.</title>
        <authorList>
            <consortium name="US DOE Joint Genome Institute (JGI-PGF)"/>
            <person name="Walter F."/>
            <person name="Albersmeier A."/>
            <person name="Kalinowski J."/>
            <person name="Ruckert C."/>
        </authorList>
    </citation>
    <scope>NUCLEOTIDE SEQUENCE</scope>
    <source>
        <strain evidence="3">CGMCC 1.10998</strain>
    </source>
</reference>
<dbReference type="SUPFAM" id="SSF52833">
    <property type="entry name" value="Thioredoxin-like"/>
    <property type="match status" value="1"/>
</dbReference>
<reference evidence="3" key="2">
    <citation type="submission" date="2020-09" db="EMBL/GenBank/DDBJ databases">
        <authorList>
            <person name="Sun Q."/>
            <person name="Zhou Y."/>
        </authorList>
    </citation>
    <scope>NUCLEOTIDE SEQUENCE</scope>
    <source>
        <strain evidence="3">CGMCC 1.10998</strain>
    </source>
</reference>
<feature type="chain" id="PRO_5038056819" description="Thioredoxin-like fold domain-containing protein" evidence="1">
    <location>
        <begin position="30"/>
        <end position="160"/>
    </location>
</feature>
<protein>
    <recommendedName>
        <fullName evidence="2">Thioredoxin-like fold domain-containing protein</fullName>
    </recommendedName>
</protein>
<comment type="caution">
    <text evidence="3">The sequence shown here is derived from an EMBL/GenBank/DDBJ whole genome shotgun (WGS) entry which is preliminary data.</text>
</comment>
<accession>A0A916UV00</accession>
<dbReference type="InterPro" id="IPR036249">
    <property type="entry name" value="Thioredoxin-like_sf"/>
</dbReference>